<dbReference type="Pfam" id="PF00258">
    <property type="entry name" value="Flavodoxin_1"/>
    <property type="match status" value="1"/>
</dbReference>
<evidence type="ECO:0000256" key="2">
    <source>
        <dbReference type="ARBA" id="ARBA00007121"/>
    </source>
</evidence>
<dbReference type="InterPro" id="IPR045761">
    <property type="entry name" value="ODP_dom"/>
</dbReference>
<dbReference type="PROSITE" id="PS00201">
    <property type="entry name" value="FLAVODOXIN"/>
    <property type="match status" value="1"/>
</dbReference>
<name>A0A9D1RFB2_9BACT</name>
<dbReference type="GO" id="GO:0016491">
    <property type="term" value="F:oxidoreductase activity"/>
    <property type="evidence" value="ECO:0007669"/>
    <property type="project" value="InterPro"/>
</dbReference>
<dbReference type="Gene3D" id="3.60.15.10">
    <property type="entry name" value="Ribonuclease Z/Hydroxyacylglutathione hydrolase-like"/>
    <property type="match status" value="1"/>
</dbReference>
<dbReference type="SUPFAM" id="SSF52218">
    <property type="entry name" value="Flavoproteins"/>
    <property type="match status" value="1"/>
</dbReference>
<gene>
    <name evidence="4" type="ORF">IAC47_02165</name>
</gene>
<dbReference type="InterPro" id="IPR008254">
    <property type="entry name" value="Flavodoxin/NO_synth"/>
</dbReference>
<accession>A0A9D1RFB2</accession>
<dbReference type="PROSITE" id="PS50902">
    <property type="entry name" value="FLAVODOXIN_LIKE"/>
    <property type="match status" value="1"/>
</dbReference>
<comment type="cofactor">
    <cofactor evidence="1">
        <name>FMN</name>
        <dbReference type="ChEBI" id="CHEBI:58210"/>
    </cofactor>
</comment>
<proteinExistence type="inferred from homology"/>
<dbReference type="SMART" id="SM00849">
    <property type="entry name" value="Lactamase_B"/>
    <property type="match status" value="1"/>
</dbReference>
<evidence type="ECO:0000313" key="5">
    <source>
        <dbReference type="Proteomes" id="UP000824267"/>
    </source>
</evidence>
<dbReference type="PANTHER" id="PTHR43717:SF1">
    <property type="entry name" value="ANAEROBIC NITRIC OXIDE REDUCTASE FLAVORUBREDOXIN"/>
    <property type="match status" value="1"/>
</dbReference>
<sequence length="387" mass="43775">MKVVEIAKDIYSVGVRDWNVRNFHGYLTQKGTSYNAYLIMDEKVTLIDSVKAPFSQELLERISQVIEPSKIDYVISNHVEMDHSGAMPYLMKHLTNAVIVCSAAAEKEHKMHFDTSGWKFQTVKTGDTLSIGRRSLSFLMTPMVHWPDNMVTYCPEDKILFSNDAFGQHLASSELFDDELSLDLILAEAKKYYANIVMPYSSQVVATLKAASSLDIRMIAPSHGLIWRKNLPAILECYTKWSRSETVKKAVIVFDSMWGSTEKIAYAIRHAFEAKGYSYKFFDLKSNHISDVITDCLDAEFICVGSPTLNKNIMPSVAAMMTYIQGLICKGKKGILFGSYGWAPINMKVMQRFFDESGIETFASYNLNFVPKNEDLKKITEDLSAKL</sequence>
<dbReference type="InterPro" id="IPR016440">
    <property type="entry name" value="Rubredoxin-O_OxRdtase"/>
</dbReference>
<dbReference type="Pfam" id="PF19583">
    <property type="entry name" value="ODP"/>
    <property type="match status" value="1"/>
</dbReference>
<dbReference type="InterPro" id="IPR001279">
    <property type="entry name" value="Metallo-B-lactamas"/>
</dbReference>
<dbReference type="InterPro" id="IPR029039">
    <property type="entry name" value="Flavoprotein-like_sf"/>
</dbReference>
<protein>
    <submittedName>
        <fullName evidence="4">FprA family A-type flavoprotein</fullName>
    </submittedName>
</protein>
<evidence type="ECO:0000313" key="4">
    <source>
        <dbReference type="EMBL" id="HIW87063.1"/>
    </source>
</evidence>
<dbReference type="GO" id="GO:0010181">
    <property type="term" value="F:FMN binding"/>
    <property type="evidence" value="ECO:0007669"/>
    <property type="project" value="InterPro"/>
</dbReference>
<organism evidence="4 5">
    <name type="scientific">Candidatus Onthomorpha intestinigallinarum</name>
    <dbReference type="NCBI Taxonomy" id="2840880"/>
    <lineage>
        <taxon>Bacteria</taxon>
        <taxon>Pseudomonadati</taxon>
        <taxon>Bacteroidota</taxon>
        <taxon>Bacteroidia</taxon>
        <taxon>Bacteroidales</taxon>
        <taxon>Candidatus Onthomorpha</taxon>
    </lineage>
</organism>
<dbReference type="InterPro" id="IPR001226">
    <property type="entry name" value="Flavodoxin_CS"/>
</dbReference>
<dbReference type="EMBL" id="DXGG01000071">
    <property type="protein sequence ID" value="HIW87063.1"/>
    <property type="molecule type" value="Genomic_DNA"/>
</dbReference>
<comment type="caution">
    <text evidence="4">The sequence shown here is derived from an EMBL/GenBank/DDBJ whole genome shotgun (WGS) entry which is preliminary data.</text>
</comment>
<comment type="similarity">
    <text evidence="2">In the N-terminal section; belongs to the zinc metallo-hydrolase group 3 family.</text>
</comment>
<dbReference type="SUPFAM" id="SSF56281">
    <property type="entry name" value="Metallo-hydrolase/oxidoreductase"/>
    <property type="match status" value="1"/>
</dbReference>
<evidence type="ECO:0000256" key="1">
    <source>
        <dbReference type="ARBA" id="ARBA00001917"/>
    </source>
</evidence>
<dbReference type="PANTHER" id="PTHR43717">
    <property type="entry name" value="ANAEROBIC NITRIC OXIDE REDUCTASE FLAVORUBREDOXIN"/>
    <property type="match status" value="1"/>
</dbReference>
<dbReference type="Proteomes" id="UP000824267">
    <property type="component" value="Unassembled WGS sequence"/>
</dbReference>
<evidence type="ECO:0000259" key="3">
    <source>
        <dbReference type="PROSITE" id="PS50902"/>
    </source>
</evidence>
<dbReference type="CDD" id="cd07709">
    <property type="entry name" value="flavodiiron_proteins_MBL-fold"/>
    <property type="match status" value="1"/>
</dbReference>
<dbReference type="Gene3D" id="3.40.50.360">
    <property type="match status" value="1"/>
</dbReference>
<dbReference type="GO" id="GO:0009055">
    <property type="term" value="F:electron transfer activity"/>
    <property type="evidence" value="ECO:0007669"/>
    <property type="project" value="InterPro"/>
</dbReference>
<dbReference type="PIRSF" id="PIRSF005243">
    <property type="entry name" value="ROO"/>
    <property type="match status" value="1"/>
</dbReference>
<dbReference type="GO" id="GO:0046872">
    <property type="term" value="F:metal ion binding"/>
    <property type="evidence" value="ECO:0007669"/>
    <property type="project" value="InterPro"/>
</dbReference>
<dbReference type="AlphaFoldDB" id="A0A9D1RFB2"/>
<dbReference type="InterPro" id="IPR036866">
    <property type="entry name" value="RibonucZ/Hydroxyglut_hydro"/>
</dbReference>
<feature type="domain" description="Flavodoxin-like" evidence="3">
    <location>
        <begin position="250"/>
        <end position="387"/>
    </location>
</feature>
<reference evidence="4" key="1">
    <citation type="journal article" date="2021" name="PeerJ">
        <title>Extensive microbial diversity within the chicken gut microbiome revealed by metagenomics and culture.</title>
        <authorList>
            <person name="Gilroy R."/>
            <person name="Ravi A."/>
            <person name="Getino M."/>
            <person name="Pursley I."/>
            <person name="Horton D.L."/>
            <person name="Alikhan N.F."/>
            <person name="Baker D."/>
            <person name="Gharbi K."/>
            <person name="Hall N."/>
            <person name="Watson M."/>
            <person name="Adriaenssens E.M."/>
            <person name="Foster-Nyarko E."/>
            <person name="Jarju S."/>
            <person name="Secka A."/>
            <person name="Antonio M."/>
            <person name="Oren A."/>
            <person name="Chaudhuri R.R."/>
            <person name="La Ragione R."/>
            <person name="Hildebrand F."/>
            <person name="Pallen M.J."/>
        </authorList>
    </citation>
    <scope>NUCLEOTIDE SEQUENCE</scope>
    <source>
        <strain evidence="4">Gambia16-930</strain>
    </source>
</reference>
<reference evidence="4" key="2">
    <citation type="submission" date="2021-04" db="EMBL/GenBank/DDBJ databases">
        <authorList>
            <person name="Gilroy R."/>
        </authorList>
    </citation>
    <scope>NUCLEOTIDE SEQUENCE</scope>
    <source>
        <strain evidence="4">Gambia16-930</strain>
    </source>
</reference>